<proteinExistence type="predicted"/>
<gene>
    <name evidence="1" type="ORF">LJ752_16225</name>
</gene>
<dbReference type="Proteomes" id="UP001139168">
    <property type="component" value="Unassembled WGS sequence"/>
</dbReference>
<protein>
    <submittedName>
        <fullName evidence="1">Uncharacterized protein</fullName>
    </submittedName>
</protein>
<dbReference type="RefSeq" id="WP_227892519.1">
    <property type="nucleotide sequence ID" value="NZ_JAJFZQ010000011.1"/>
</dbReference>
<accession>A0ABS8GNZ6</accession>
<comment type="caution">
    <text evidence="1">The sequence shown here is derived from an EMBL/GenBank/DDBJ whole genome shotgun (WGS) entry which is preliminary data.</text>
</comment>
<organism evidence="1 2">
    <name type="scientific">Arthrobacter gengyunqii</name>
    <dbReference type="NCBI Taxonomy" id="2886940"/>
    <lineage>
        <taxon>Bacteria</taxon>
        <taxon>Bacillati</taxon>
        <taxon>Actinomycetota</taxon>
        <taxon>Actinomycetes</taxon>
        <taxon>Micrococcales</taxon>
        <taxon>Micrococcaceae</taxon>
        <taxon>Arthrobacter</taxon>
    </lineage>
</organism>
<sequence>MRINAETHVITESTLRSLHRITASAGNAQSSIVTSASLAESLTDQFIDLLIEETNVGTSRFGRRLLSKGADSFHQSWDERNGWLSSGFGIEMAGAREGQRLKTVIAVRNAIIHGDGHFTTRQIKTVSSAIALRKGVREVLDSEVHGRRIILSPSSGRMAIGVAREYVLALDLAVTRNQVGNIGSR</sequence>
<dbReference type="EMBL" id="JAJFZQ010000011">
    <property type="protein sequence ID" value="MCC3267581.1"/>
    <property type="molecule type" value="Genomic_DNA"/>
</dbReference>
<evidence type="ECO:0000313" key="2">
    <source>
        <dbReference type="Proteomes" id="UP001139168"/>
    </source>
</evidence>
<evidence type="ECO:0000313" key="1">
    <source>
        <dbReference type="EMBL" id="MCC3267581.1"/>
    </source>
</evidence>
<reference evidence="1" key="1">
    <citation type="submission" date="2021-10" db="EMBL/GenBank/DDBJ databases">
        <title>Novel species in genus Arthrobacter.</title>
        <authorList>
            <person name="Liu Y."/>
        </authorList>
    </citation>
    <scope>NUCLEOTIDE SEQUENCE</scope>
    <source>
        <strain evidence="1">Zg-Y786</strain>
    </source>
</reference>
<keyword evidence="2" id="KW-1185">Reference proteome</keyword>
<name>A0ABS8GNZ6_9MICC</name>